<gene>
    <name evidence="1" type="ORF">L596_015814</name>
</gene>
<dbReference type="AlphaFoldDB" id="A0A4U5NGY7"/>
<comment type="caution">
    <text evidence="1">The sequence shown here is derived from an EMBL/GenBank/DDBJ whole genome shotgun (WGS) entry which is preliminary data.</text>
</comment>
<proteinExistence type="predicted"/>
<dbReference type="EMBL" id="AZBU02000004">
    <property type="protein sequence ID" value="TKR82036.1"/>
    <property type="molecule type" value="Genomic_DNA"/>
</dbReference>
<organism evidence="1 2">
    <name type="scientific">Steinernema carpocapsae</name>
    <name type="common">Entomopathogenic nematode</name>
    <dbReference type="NCBI Taxonomy" id="34508"/>
    <lineage>
        <taxon>Eukaryota</taxon>
        <taxon>Metazoa</taxon>
        <taxon>Ecdysozoa</taxon>
        <taxon>Nematoda</taxon>
        <taxon>Chromadorea</taxon>
        <taxon>Rhabditida</taxon>
        <taxon>Tylenchina</taxon>
        <taxon>Panagrolaimomorpha</taxon>
        <taxon>Strongyloidoidea</taxon>
        <taxon>Steinernematidae</taxon>
        <taxon>Steinernema</taxon>
    </lineage>
</organism>
<evidence type="ECO:0000313" key="1">
    <source>
        <dbReference type="EMBL" id="TKR82036.1"/>
    </source>
</evidence>
<keyword evidence="2" id="KW-1185">Reference proteome</keyword>
<sequence length="82" mass="9288">MAATSDTKRRPNLFASCGKPAEVGRIAWEWLNREKSPAQAAGRKTRHKKGEMMGLEWIAKRLKLIGAEKKRRNMCRCCEGSV</sequence>
<protein>
    <submittedName>
        <fullName evidence="1">Uncharacterized protein</fullName>
    </submittedName>
</protein>
<reference evidence="1 2" key="1">
    <citation type="journal article" date="2015" name="Genome Biol.">
        <title>Comparative genomics of Steinernema reveals deeply conserved gene regulatory networks.</title>
        <authorList>
            <person name="Dillman A.R."/>
            <person name="Macchietto M."/>
            <person name="Porter C.F."/>
            <person name="Rogers A."/>
            <person name="Williams B."/>
            <person name="Antoshechkin I."/>
            <person name="Lee M.M."/>
            <person name="Goodwin Z."/>
            <person name="Lu X."/>
            <person name="Lewis E.E."/>
            <person name="Goodrich-Blair H."/>
            <person name="Stock S.P."/>
            <person name="Adams B.J."/>
            <person name="Sternberg P.W."/>
            <person name="Mortazavi A."/>
        </authorList>
    </citation>
    <scope>NUCLEOTIDE SEQUENCE [LARGE SCALE GENOMIC DNA]</scope>
    <source>
        <strain evidence="1 2">ALL</strain>
    </source>
</reference>
<evidence type="ECO:0000313" key="2">
    <source>
        <dbReference type="Proteomes" id="UP000298663"/>
    </source>
</evidence>
<dbReference type="Proteomes" id="UP000298663">
    <property type="component" value="Unassembled WGS sequence"/>
</dbReference>
<accession>A0A4U5NGY7</accession>
<name>A0A4U5NGY7_STECR</name>
<reference evidence="1 2" key="2">
    <citation type="journal article" date="2019" name="G3 (Bethesda)">
        <title>Hybrid Assembly of the Genome of the Entomopathogenic Nematode Steinernema carpocapsae Identifies the X-Chromosome.</title>
        <authorList>
            <person name="Serra L."/>
            <person name="Macchietto M."/>
            <person name="Macias-Munoz A."/>
            <person name="McGill C.J."/>
            <person name="Rodriguez I.M."/>
            <person name="Rodriguez B."/>
            <person name="Murad R."/>
            <person name="Mortazavi A."/>
        </authorList>
    </citation>
    <scope>NUCLEOTIDE SEQUENCE [LARGE SCALE GENOMIC DNA]</scope>
    <source>
        <strain evidence="1 2">ALL</strain>
    </source>
</reference>